<reference evidence="4" key="2">
    <citation type="submission" date="2015-01" db="EMBL/GenBank/DDBJ databases">
        <title>Evolutionary Origins and Diversification of the Mycorrhizal Mutualists.</title>
        <authorList>
            <consortium name="DOE Joint Genome Institute"/>
            <consortium name="Mycorrhizal Genomics Consortium"/>
            <person name="Kohler A."/>
            <person name="Kuo A."/>
            <person name="Nagy L.G."/>
            <person name="Floudas D."/>
            <person name="Copeland A."/>
            <person name="Barry K.W."/>
            <person name="Cichocki N."/>
            <person name="Veneault-Fourrey C."/>
            <person name="LaButti K."/>
            <person name="Lindquist E.A."/>
            <person name="Lipzen A."/>
            <person name="Lundell T."/>
            <person name="Morin E."/>
            <person name="Murat C."/>
            <person name="Riley R."/>
            <person name="Ohm R."/>
            <person name="Sun H."/>
            <person name="Tunlid A."/>
            <person name="Henrissat B."/>
            <person name="Grigoriev I.V."/>
            <person name="Hibbett D.S."/>
            <person name="Martin F."/>
        </authorList>
    </citation>
    <scope>NUCLEOTIDE SEQUENCE [LARGE SCALE GENOMIC DNA]</scope>
    <source>
        <strain evidence="4">LaAM-08-1</strain>
    </source>
</reference>
<keyword evidence="2" id="KW-0812">Transmembrane</keyword>
<evidence type="ECO:0000256" key="1">
    <source>
        <dbReference type="SAM" id="MobiDB-lite"/>
    </source>
</evidence>
<accession>A0A0C9XJK4</accession>
<gene>
    <name evidence="3" type="ORF">K443DRAFT_132202</name>
</gene>
<feature type="transmembrane region" description="Helical" evidence="2">
    <location>
        <begin position="264"/>
        <end position="282"/>
    </location>
</feature>
<organism evidence="3 4">
    <name type="scientific">Laccaria amethystina LaAM-08-1</name>
    <dbReference type="NCBI Taxonomy" id="1095629"/>
    <lineage>
        <taxon>Eukaryota</taxon>
        <taxon>Fungi</taxon>
        <taxon>Dikarya</taxon>
        <taxon>Basidiomycota</taxon>
        <taxon>Agaricomycotina</taxon>
        <taxon>Agaricomycetes</taxon>
        <taxon>Agaricomycetidae</taxon>
        <taxon>Agaricales</taxon>
        <taxon>Agaricineae</taxon>
        <taxon>Hydnangiaceae</taxon>
        <taxon>Laccaria</taxon>
    </lineage>
</organism>
<dbReference type="Proteomes" id="UP000054477">
    <property type="component" value="Unassembled WGS sequence"/>
</dbReference>
<dbReference type="OrthoDB" id="10301438at2759"/>
<reference evidence="3 4" key="1">
    <citation type="submission" date="2014-04" db="EMBL/GenBank/DDBJ databases">
        <authorList>
            <consortium name="DOE Joint Genome Institute"/>
            <person name="Kuo A."/>
            <person name="Kohler A."/>
            <person name="Nagy L.G."/>
            <person name="Floudas D."/>
            <person name="Copeland A."/>
            <person name="Barry K.W."/>
            <person name="Cichocki N."/>
            <person name="Veneault-Fourrey C."/>
            <person name="LaButti K."/>
            <person name="Lindquist E.A."/>
            <person name="Lipzen A."/>
            <person name="Lundell T."/>
            <person name="Morin E."/>
            <person name="Murat C."/>
            <person name="Sun H."/>
            <person name="Tunlid A."/>
            <person name="Henrissat B."/>
            <person name="Grigoriev I.V."/>
            <person name="Hibbett D.S."/>
            <person name="Martin F."/>
            <person name="Nordberg H.P."/>
            <person name="Cantor M.N."/>
            <person name="Hua S.X."/>
        </authorList>
    </citation>
    <scope>NUCLEOTIDE SEQUENCE [LARGE SCALE GENOMIC DNA]</scope>
    <source>
        <strain evidence="3 4">LaAM-08-1</strain>
    </source>
</reference>
<feature type="transmembrane region" description="Helical" evidence="2">
    <location>
        <begin position="68"/>
        <end position="89"/>
    </location>
</feature>
<feature type="region of interest" description="Disordered" evidence="1">
    <location>
        <begin position="1"/>
        <end position="24"/>
    </location>
</feature>
<feature type="compositionally biased region" description="Polar residues" evidence="1">
    <location>
        <begin position="11"/>
        <end position="22"/>
    </location>
</feature>
<keyword evidence="2" id="KW-0472">Membrane</keyword>
<sequence>MDNANPETVDALSQMSSSSEPTSADMWHLNQPGICQLQRIPRPKTCIDRIKLYFKLMYERRNMVKMPLISMATFPLFLRSLLACLFYIVTLRQTAWYRLSVELLQQRVEATLPLLKATVQSAACSENFSETSMKTQLSLLGTRSSEENYVDEWNVIEFTSLDEHWNLFHPYKANRWNRADTMLLIGSITFALLGCVYQGFEWVNVSSKPLSLSSTGLNSTQALSPKPSFGVWWEIELMVMPSVCTLFTLILLSCDVFKSVSESYVWYVFAGFILACGIWHATHIKLTTKREFVAIEKSWKTRIDGWVFEQQYGIPAPLLNRDQGLDIEAM</sequence>
<evidence type="ECO:0000313" key="3">
    <source>
        <dbReference type="EMBL" id="KIK01664.1"/>
    </source>
</evidence>
<protein>
    <submittedName>
        <fullName evidence="3">Uncharacterized protein</fullName>
    </submittedName>
</protein>
<evidence type="ECO:0000256" key="2">
    <source>
        <dbReference type="SAM" id="Phobius"/>
    </source>
</evidence>
<evidence type="ECO:0000313" key="4">
    <source>
        <dbReference type="Proteomes" id="UP000054477"/>
    </source>
</evidence>
<dbReference type="HOGENOM" id="CLU_842161_0_0_1"/>
<keyword evidence="4" id="KW-1185">Reference proteome</keyword>
<name>A0A0C9XJK4_9AGAR</name>
<dbReference type="EMBL" id="KN838603">
    <property type="protein sequence ID" value="KIK01664.1"/>
    <property type="molecule type" value="Genomic_DNA"/>
</dbReference>
<feature type="transmembrane region" description="Helical" evidence="2">
    <location>
        <begin position="181"/>
        <end position="200"/>
    </location>
</feature>
<feature type="transmembrane region" description="Helical" evidence="2">
    <location>
        <begin position="231"/>
        <end position="252"/>
    </location>
</feature>
<keyword evidence="2" id="KW-1133">Transmembrane helix</keyword>
<dbReference type="AlphaFoldDB" id="A0A0C9XJK4"/>
<proteinExistence type="predicted"/>